<organism evidence="9 10">
    <name type="scientific">Tichowtungia aerotolerans</name>
    <dbReference type="NCBI Taxonomy" id="2697043"/>
    <lineage>
        <taxon>Bacteria</taxon>
        <taxon>Pseudomonadati</taxon>
        <taxon>Kiritimatiellota</taxon>
        <taxon>Tichowtungiia</taxon>
        <taxon>Tichowtungiales</taxon>
        <taxon>Tichowtungiaceae</taxon>
        <taxon>Tichowtungia</taxon>
    </lineage>
</organism>
<protein>
    <recommendedName>
        <fullName evidence="11">Transporter</fullName>
    </recommendedName>
</protein>
<evidence type="ECO:0000256" key="4">
    <source>
        <dbReference type="ARBA" id="ARBA00022692"/>
    </source>
</evidence>
<evidence type="ECO:0008006" key="11">
    <source>
        <dbReference type="Google" id="ProtNLM"/>
    </source>
</evidence>
<dbReference type="PANTHER" id="PTHR35093">
    <property type="entry name" value="OUTER MEMBRANE PROTEIN NMB0088-RELATED"/>
    <property type="match status" value="1"/>
</dbReference>
<name>A0A6P1M4N1_9BACT</name>
<dbReference type="Gene3D" id="2.40.160.60">
    <property type="entry name" value="Outer membrane protein transport protein (OMPP1/FadL/TodX)"/>
    <property type="match status" value="1"/>
</dbReference>
<sequence length="403" mass="43443">MIKRCLMMAGLLAASGSGFGAGFQLYTEGSAEALGQAGAVSGCTNLTSLAWYNPAALAGSKNTQVMAGNTFALIDTDFNSALNPALDSEMEHHWRSIPHFYTVLPVSDKLTGMLSVNAPYGLVTEWKDSWAGSPAATRTELSTIYTTPALAFKLTDRLSVAAGFNVVYAEADLQAYRGAALGMRKLTGDDIGYGGTASAHWQVNDDWGVGARYQSRVELKLDGDVEYENNPGLGGKFGMTGKVTLPSSVNVGVANSSFEKLRLGLDVVWSEWSTYDALVYVFPTNPYEGPVESNPKRWKDVWSVRIGGEYDLTENWVLRGGYVWDESPVDSATLAPELPGSDRHMLTTGIGWKGERIGIDLAYSFLWAEDCYTGSGVVSSVPTSAGEYETETHLVALSASYEF</sequence>
<dbReference type="SUPFAM" id="SSF56935">
    <property type="entry name" value="Porins"/>
    <property type="match status" value="1"/>
</dbReference>
<evidence type="ECO:0000256" key="5">
    <source>
        <dbReference type="ARBA" id="ARBA00022729"/>
    </source>
</evidence>
<keyword evidence="6" id="KW-0472">Membrane</keyword>
<evidence type="ECO:0000313" key="9">
    <source>
        <dbReference type="EMBL" id="QHI68801.1"/>
    </source>
</evidence>
<dbReference type="GO" id="GO:0015483">
    <property type="term" value="F:long-chain fatty acid transporting porin activity"/>
    <property type="evidence" value="ECO:0007669"/>
    <property type="project" value="TreeGrafter"/>
</dbReference>
<keyword evidence="5 8" id="KW-0732">Signal</keyword>
<dbReference type="Proteomes" id="UP000464954">
    <property type="component" value="Chromosome"/>
</dbReference>
<dbReference type="RefSeq" id="WP_160627468.1">
    <property type="nucleotide sequence ID" value="NZ_CP047593.1"/>
</dbReference>
<dbReference type="PANTHER" id="PTHR35093:SF8">
    <property type="entry name" value="OUTER MEMBRANE PROTEIN NMB0088-RELATED"/>
    <property type="match status" value="1"/>
</dbReference>
<evidence type="ECO:0000256" key="6">
    <source>
        <dbReference type="ARBA" id="ARBA00023136"/>
    </source>
</evidence>
<comment type="subcellular location">
    <subcellularLocation>
        <location evidence="1">Cell outer membrane</location>
        <topology evidence="1">Multi-pass membrane protein</topology>
    </subcellularLocation>
</comment>
<keyword evidence="10" id="KW-1185">Reference proteome</keyword>
<keyword evidence="4" id="KW-0812">Transmembrane</keyword>
<keyword evidence="7" id="KW-0998">Cell outer membrane</keyword>
<dbReference type="GO" id="GO:0009279">
    <property type="term" value="C:cell outer membrane"/>
    <property type="evidence" value="ECO:0007669"/>
    <property type="project" value="UniProtKB-SubCell"/>
</dbReference>
<reference evidence="9 10" key="1">
    <citation type="submission" date="2020-01" db="EMBL/GenBank/DDBJ databases">
        <title>Ponticoccus aerotolerans gen. nov., sp. nov., an anaerobic bacterium and proposal of Ponticoccusceae fam. nov., Ponticoccusles ord. nov. and Ponticoccuse classis nov. in the phylum Kiritimatiellaeota.</title>
        <authorList>
            <person name="Zhou L.Y."/>
            <person name="Du Z.J."/>
        </authorList>
    </citation>
    <scope>NUCLEOTIDE SEQUENCE [LARGE SCALE GENOMIC DNA]</scope>
    <source>
        <strain evidence="9 10">S-5007</strain>
    </source>
</reference>
<dbReference type="EMBL" id="CP047593">
    <property type="protein sequence ID" value="QHI68801.1"/>
    <property type="molecule type" value="Genomic_DNA"/>
</dbReference>
<evidence type="ECO:0000256" key="8">
    <source>
        <dbReference type="SAM" id="SignalP"/>
    </source>
</evidence>
<dbReference type="InterPro" id="IPR005017">
    <property type="entry name" value="OMPP1/FadL/TodX"/>
</dbReference>
<evidence type="ECO:0000256" key="2">
    <source>
        <dbReference type="ARBA" id="ARBA00008163"/>
    </source>
</evidence>
<keyword evidence="3" id="KW-1134">Transmembrane beta strand</keyword>
<evidence type="ECO:0000256" key="3">
    <source>
        <dbReference type="ARBA" id="ARBA00022452"/>
    </source>
</evidence>
<feature type="signal peptide" evidence="8">
    <location>
        <begin position="1"/>
        <end position="20"/>
    </location>
</feature>
<dbReference type="AlphaFoldDB" id="A0A6P1M4N1"/>
<accession>A0A6P1M4N1</accession>
<evidence type="ECO:0000256" key="7">
    <source>
        <dbReference type="ARBA" id="ARBA00023237"/>
    </source>
</evidence>
<comment type="similarity">
    <text evidence="2">Belongs to the OmpP1/FadL family.</text>
</comment>
<proteinExistence type="inferred from homology"/>
<dbReference type="Pfam" id="PF03349">
    <property type="entry name" value="Toluene_X"/>
    <property type="match status" value="1"/>
</dbReference>
<gene>
    <name evidence="9" type="ORF">GT409_04840</name>
</gene>
<feature type="chain" id="PRO_5027116757" description="Transporter" evidence="8">
    <location>
        <begin position="21"/>
        <end position="403"/>
    </location>
</feature>
<evidence type="ECO:0000313" key="10">
    <source>
        <dbReference type="Proteomes" id="UP000464954"/>
    </source>
</evidence>
<evidence type="ECO:0000256" key="1">
    <source>
        <dbReference type="ARBA" id="ARBA00004571"/>
    </source>
</evidence>
<dbReference type="KEGG" id="taer:GT409_04840"/>